<proteinExistence type="predicted"/>
<name>A0AAN8KI37_PATCE</name>
<protein>
    <recommendedName>
        <fullName evidence="3">EGF-like domain-containing protein</fullName>
    </recommendedName>
</protein>
<evidence type="ECO:0000256" key="1">
    <source>
        <dbReference type="PROSITE-ProRule" id="PRU00076"/>
    </source>
</evidence>
<dbReference type="Proteomes" id="UP001347796">
    <property type="component" value="Unassembled WGS sequence"/>
</dbReference>
<organism evidence="4 5">
    <name type="scientific">Patella caerulea</name>
    <name type="common">Rayed Mediterranean limpet</name>
    <dbReference type="NCBI Taxonomy" id="87958"/>
    <lineage>
        <taxon>Eukaryota</taxon>
        <taxon>Metazoa</taxon>
        <taxon>Spiralia</taxon>
        <taxon>Lophotrochozoa</taxon>
        <taxon>Mollusca</taxon>
        <taxon>Gastropoda</taxon>
        <taxon>Patellogastropoda</taxon>
        <taxon>Patelloidea</taxon>
        <taxon>Patellidae</taxon>
        <taxon>Patella</taxon>
    </lineage>
</organism>
<keyword evidence="1" id="KW-1015">Disulfide bond</keyword>
<dbReference type="CDD" id="cd00054">
    <property type="entry name" value="EGF_CA"/>
    <property type="match status" value="1"/>
</dbReference>
<feature type="disulfide bond" evidence="1">
    <location>
        <begin position="97"/>
        <end position="106"/>
    </location>
</feature>
<evidence type="ECO:0000259" key="3">
    <source>
        <dbReference type="PROSITE" id="PS50026"/>
    </source>
</evidence>
<keyword evidence="2" id="KW-0732">Signal</keyword>
<evidence type="ECO:0000313" key="4">
    <source>
        <dbReference type="EMBL" id="KAK6195458.1"/>
    </source>
</evidence>
<dbReference type="PROSITE" id="PS00022">
    <property type="entry name" value="EGF_1"/>
    <property type="match status" value="1"/>
</dbReference>
<comment type="caution">
    <text evidence="4">The sequence shown here is derived from an EMBL/GenBank/DDBJ whole genome shotgun (WGS) entry which is preliminary data.</text>
</comment>
<sequence length="113" mass="12808">MSVKMKVLVLLGILSIYLQYDVNGNAIRPFSSSLLYETLDCEKNETTISQVVNCFTTPCNPMLKCVEKSAHLCSQYKPCMHNGVCKPQDDGDFKCTCQIWNIGRYCENFIILP</sequence>
<keyword evidence="1" id="KW-0245">EGF-like domain</keyword>
<dbReference type="EMBL" id="JAZGQO010000001">
    <property type="protein sequence ID" value="KAK6195458.1"/>
    <property type="molecule type" value="Genomic_DNA"/>
</dbReference>
<evidence type="ECO:0000313" key="5">
    <source>
        <dbReference type="Proteomes" id="UP001347796"/>
    </source>
</evidence>
<dbReference type="SUPFAM" id="SSF57196">
    <property type="entry name" value="EGF/Laminin"/>
    <property type="match status" value="1"/>
</dbReference>
<dbReference type="Gene3D" id="2.10.25.10">
    <property type="entry name" value="Laminin"/>
    <property type="match status" value="1"/>
</dbReference>
<feature type="chain" id="PRO_5042892347" description="EGF-like domain-containing protein" evidence="2">
    <location>
        <begin position="25"/>
        <end position="113"/>
    </location>
</feature>
<dbReference type="InterPro" id="IPR000742">
    <property type="entry name" value="EGF"/>
</dbReference>
<comment type="caution">
    <text evidence="1">Lacks conserved residue(s) required for the propagation of feature annotation.</text>
</comment>
<feature type="domain" description="EGF-like" evidence="3">
    <location>
        <begin position="69"/>
        <end position="107"/>
    </location>
</feature>
<accession>A0AAN8KI37</accession>
<dbReference type="PROSITE" id="PS50026">
    <property type="entry name" value="EGF_3"/>
    <property type="match status" value="1"/>
</dbReference>
<feature type="signal peptide" evidence="2">
    <location>
        <begin position="1"/>
        <end position="24"/>
    </location>
</feature>
<keyword evidence="5" id="KW-1185">Reference proteome</keyword>
<evidence type="ECO:0000256" key="2">
    <source>
        <dbReference type="SAM" id="SignalP"/>
    </source>
</evidence>
<reference evidence="4 5" key="1">
    <citation type="submission" date="2024-01" db="EMBL/GenBank/DDBJ databases">
        <title>The genome of the rayed Mediterranean limpet Patella caerulea (Linnaeus, 1758).</title>
        <authorList>
            <person name="Anh-Thu Weber A."/>
            <person name="Halstead-Nussloch G."/>
        </authorList>
    </citation>
    <scope>NUCLEOTIDE SEQUENCE [LARGE SCALE GENOMIC DNA]</scope>
    <source>
        <strain evidence="4">AATW-2023a</strain>
        <tissue evidence="4">Whole specimen</tissue>
    </source>
</reference>
<gene>
    <name evidence="4" type="ORF">SNE40_000886</name>
</gene>
<dbReference type="AlphaFoldDB" id="A0AAN8KI37"/>